<dbReference type="GO" id="GO:0005737">
    <property type="term" value="C:cytoplasm"/>
    <property type="evidence" value="ECO:0007669"/>
    <property type="project" value="UniProtKB-UniRule"/>
</dbReference>
<dbReference type="PANTHER" id="PTHR11557">
    <property type="entry name" value="PORPHOBILINOGEN DEAMINASE"/>
    <property type="match status" value="1"/>
</dbReference>
<dbReference type="InterPro" id="IPR000860">
    <property type="entry name" value="HemC"/>
</dbReference>
<evidence type="ECO:0000256" key="8">
    <source>
        <dbReference type="HAMAP-Rule" id="MF_00260"/>
    </source>
</evidence>
<evidence type="ECO:0000256" key="2">
    <source>
        <dbReference type="ARBA" id="ARBA00004735"/>
    </source>
</evidence>
<evidence type="ECO:0000256" key="6">
    <source>
        <dbReference type="ARBA" id="ARBA00023244"/>
    </source>
</evidence>
<dbReference type="UniPathway" id="UPA00251">
    <property type="reaction ID" value="UER00319"/>
</dbReference>
<dbReference type="RefSeq" id="WP_023785686.1">
    <property type="nucleotide sequence ID" value="NC_022997.1"/>
</dbReference>
<sequence length="310" mass="33283">MQARILRIGTRGSPLALAQAHEVRGRLMQAHRASEEAFEIRIYKTTGDMILDRPLAEVGGKGLFTKEIEEALLSGEIDLAVHSMKDMQTLLPDGLGIGAVLEREDVRDAFISLAHRTLAELPKGAVVGTSSLRRQAQVKRLRPDLEVVGFRGNVQTRLKKLANGVADATMLACAGLKRLGMADRITSPIETADMLPAVAQGAIAIEIRLDDEDAARLIAPLNHEPTAFCVTAERAFLTRLEGSCRTPIAGLAELDGDTLAFRGMTFSPDGAECFEIARAGPAADAHRLGLEAADAILKLGAHAHLERAHP</sequence>
<dbReference type="HOGENOM" id="CLU_019704_1_2_5"/>
<dbReference type="InterPro" id="IPR022419">
    <property type="entry name" value="Porphobilin_deaminase_cofac_BS"/>
</dbReference>
<dbReference type="InterPro" id="IPR036803">
    <property type="entry name" value="Porphobilinogen_deaminase_C_sf"/>
</dbReference>
<evidence type="ECO:0000256" key="5">
    <source>
        <dbReference type="ARBA" id="ARBA00022679"/>
    </source>
</evidence>
<comment type="subunit">
    <text evidence="4 8">Monomer.</text>
</comment>
<dbReference type="GO" id="GO:0006782">
    <property type="term" value="P:protoporphyrinogen IX biosynthetic process"/>
    <property type="evidence" value="ECO:0007669"/>
    <property type="project" value="UniProtKB-UniRule"/>
</dbReference>
<dbReference type="PRINTS" id="PR00151">
    <property type="entry name" value="PORPHBDMNASE"/>
</dbReference>
<dbReference type="Gene3D" id="3.30.160.40">
    <property type="entry name" value="Porphobilinogen deaminase, C-terminal domain"/>
    <property type="match status" value="1"/>
</dbReference>
<keyword evidence="12" id="KW-1185">Reference proteome</keyword>
<dbReference type="PATRIC" id="fig|1029756.8.peg.258"/>
<evidence type="ECO:0000256" key="3">
    <source>
        <dbReference type="ARBA" id="ARBA00005638"/>
    </source>
</evidence>
<evidence type="ECO:0000259" key="9">
    <source>
        <dbReference type="Pfam" id="PF01379"/>
    </source>
</evidence>
<feature type="domain" description="Porphobilinogen deaminase C-terminal" evidence="10">
    <location>
        <begin position="228"/>
        <end position="297"/>
    </location>
</feature>
<organism evidence="11 12">
    <name type="scientific">Hyphomicrobium nitrativorans NL23</name>
    <dbReference type="NCBI Taxonomy" id="1029756"/>
    <lineage>
        <taxon>Bacteria</taxon>
        <taxon>Pseudomonadati</taxon>
        <taxon>Pseudomonadota</taxon>
        <taxon>Alphaproteobacteria</taxon>
        <taxon>Hyphomicrobiales</taxon>
        <taxon>Hyphomicrobiaceae</taxon>
        <taxon>Hyphomicrobium</taxon>
    </lineage>
</organism>
<evidence type="ECO:0000259" key="10">
    <source>
        <dbReference type="Pfam" id="PF03900"/>
    </source>
</evidence>
<dbReference type="FunFam" id="3.40.190.10:FF:000005">
    <property type="entry name" value="Porphobilinogen deaminase"/>
    <property type="match status" value="1"/>
</dbReference>
<dbReference type="EMBL" id="CP006912">
    <property type="protein sequence ID" value="AHB47331.1"/>
    <property type="molecule type" value="Genomic_DNA"/>
</dbReference>
<evidence type="ECO:0000256" key="7">
    <source>
        <dbReference type="ARBA" id="ARBA00048169"/>
    </source>
</evidence>
<reference evidence="11 12" key="1">
    <citation type="journal article" date="2014" name="Genome Announc.">
        <title>Complete Genome Sequence of Hyphomicrobium nitrativorans Strain NL23, a Denitrifying Bacterium Isolated from Biofilm of a Methanol-Fed Denitrification System Treating Seawater at the Montreal Biodome.</title>
        <authorList>
            <person name="Martineau C."/>
            <person name="Villeneuve C."/>
            <person name="Mauffrey F."/>
            <person name="Villemur R."/>
        </authorList>
    </citation>
    <scope>NUCLEOTIDE SEQUENCE [LARGE SCALE GENOMIC DNA]</scope>
    <source>
        <strain evidence="11">NL23</strain>
    </source>
</reference>
<dbReference type="OrthoDB" id="9810298at2"/>
<comment type="catalytic activity">
    <reaction evidence="7 8">
        <text>4 porphobilinogen + H2O = hydroxymethylbilane + 4 NH4(+)</text>
        <dbReference type="Rhea" id="RHEA:13185"/>
        <dbReference type="ChEBI" id="CHEBI:15377"/>
        <dbReference type="ChEBI" id="CHEBI:28938"/>
        <dbReference type="ChEBI" id="CHEBI:57845"/>
        <dbReference type="ChEBI" id="CHEBI:58126"/>
        <dbReference type="EC" id="2.5.1.61"/>
    </reaction>
</comment>
<dbReference type="InterPro" id="IPR022418">
    <property type="entry name" value="Porphobilinogen_deaminase_C"/>
</dbReference>
<feature type="modified residue" description="S-(dipyrrolylmethanemethyl)cysteine" evidence="8">
    <location>
        <position position="244"/>
    </location>
</feature>
<evidence type="ECO:0000256" key="1">
    <source>
        <dbReference type="ARBA" id="ARBA00002869"/>
    </source>
</evidence>
<dbReference type="PROSITE" id="PS00533">
    <property type="entry name" value="PORPHOBILINOGEN_DEAM"/>
    <property type="match status" value="1"/>
</dbReference>
<feature type="domain" description="Porphobilinogen deaminase N-terminal" evidence="9">
    <location>
        <begin position="6"/>
        <end position="214"/>
    </location>
</feature>
<comment type="cofactor">
    <cofactor evidence="8">
        <name>dipyrromethane</name>
        <dbReference type="ChEBI" id="CHEBI:60342"/>
    </cofactor>
    <text evidence="8">Binds 1 dipyrromethane group covalently.</text>
</comment>
<comment type="miscellaneous">
    <text evidence="8">The porphobilinogen subunits are added to the dipyrromethane group.</text>
</comment>
<dbReference type="SUPFAM" id="SSF53850">
    <property type="entry name" value="Periplasmic binding protein-like II"/>
    <property type="match status" value="1"/>
</dbReference>
<dbReference type="PIRSF" id="PIRSF001438">
    <property type="entry name" value="4pyrrol_synth_OHMeBilane_synth"/>
    <property type="match status" value="1"/>
</dbReference>
<dbReference type="Proteomes" id="UP000018542">
    <property type="component" value="Chromosome"/>
</dbReference>
<dbReference type="InterPro" id="IPR022417">
    <property type="entry name" value="Porphobilin_deaminase_N"/>
</dbReference>
<evidence type="ECO:0000313" key="11">
    <source>
        <dbReference type="EMBL" id="AHB47331.1"/>
    </source>
</evidence>
<comment type="function">
    <text evidence="1 8">Tetrapolymerization of the monopyrrole PBG into the hydroxymethylbilane pre-uroporphyrinogen in several discrete steps.</text>
</comment>
<comment type="similarity">
    <text evidence="3 8">Belongs to the HMBS family.</text>
</comment>
<dbReference type="SUPFAM" id="SSF54782">
    <property type="entry name" value="Porphobilinogen deaminase (hydroxymethylbilane synthase), C-terminal domain"/>
    <property type="match status" value="1"/>
</dbReference>
<evidence type="ECO:0000313" key="12">
    <source>
        <dbReference type="Proteomes" id="UP000018542"/>
    </source>
</evidence>
<dbReference type="HAMAP" id="MF_00260">
    <property type="entry name" value="Porphobil_deam"/>
    <property type="match status" value="1"/>
</dbReference>
<dbReference type="PANTHER" id="PTHR11557:SF0">
    <property type="entry name" value="PORPHOBILINOGEN DEAMINASE"/>
    <property type="match status" value="1"/>
</dbReference>
<dbReference type="STRING" id="1029756.W911_01220"/>
<dbReference type="KEGG" id="hni:W911_01220"/>
<dbReference type="Pfam" id="PF01379">
    <property type="entry name" value="Porphobil_deam"/>
    <property type="match status" value="1"/>
</dbReference>
<accession>V5S9C0</accession>
<dbReference type="FunFam" id="3.40.190.10:FF:000004">
    <property type="entry name" value="Porphobilinogen deaminase"/>
    <property type="match status" value="1"/>
</dbReference>
<keyword evidence="6 8" id="KW-0627">Porphyrin biosynthesis</keyword>
<dbReference type="GO" id="GO:0004418">
    <property type="term" value="F:hydroxymethylbilane synthase activity"/>
    <property type="evidence" value="ECO:0007669"/>
    <property type="project" value="UniProtKB-UniRule"/>
</dbReference>
<evidence type="ECO:0000256" key="4">
    <source>
        <dbReference type="ARBA" id="ARBA00011245"/>
    </source>
</evidence>
<proteinExistence type="inferred from homology"/>
<keyword evidence="5 8" id="KW-0808">Transferase</keyword>
<dbReference type="NCBIfam" id="TIGR00212">
    <property type="entry name" value="hemC"/>
    <property type="match status" value="1"/>
</dbReference>
<protein>
    <recommendedName>
        <fullName evidence="8">Porphobilinogen deaminase</fullName>
        <shortName evidence="8">PBG</shortName>
        <ecNumber evidence="8">2.5.1.61</ecNumber>
    </recommendedName>
    <alternativeName>
        <fullName evidence="8">Hydroxymethylbilane synthase</fullName>
        <shortName evidence="8">HMBS</shortName>
    </alternativeName>
    <alternativeName>
        <fullName evidence="8">Pre-uroporphyrinogen synthase</fullName>
    </alternativeName>
</protein>
<dbReference type="Gene3D" id="3.40.190.10">
    <property type="entry name" value="Periplasmic binding protein-like II"/>
    <property type="match status" value="2"/>
</dbReference>
<gene>
    <name evidence="8" type="primary">hemC</name>
    <name evidence="11" type="ORF">W911_01220</name>
</gene>
<dbReference type="AlphaFoldDB" id="V5S9C0"/>
<name>V5S9C0_9HYPH</name>
<comment type="pathway">
    <text evidence="2">Porphyrin-containing compound metabolism; protoporphyrin-IX biosynthesis; coproporphyrinogen-III from 5-aminolevulinate: step 2/4.</text>
</comment>
<dbReference type="Pfam" id="PF03900">
    <property type="entry name" value="Porphobil_deamC"/>
    <property type="match status" value="1"/>
</dbReference>
<dbReference type="EC" id="2.5.1.61" evidence="8"/>